<proteinExistence type="predicted"/>
<evidence type="ECO:0000313" key="3">
    <source>
        <dbReference type="Proteomes" id="UP000177588"/>
    </source>
</evidence>
<feature type="transmembrane region" description="Helical" evidence="1">
    <location>
        <begin position="319"/>
        <end position="338"/>
    </location>
</feature>
<feature type="transmembrane region" description="Helical" evidence="1">
    <location>
        <begin position="159"/>
        <end position="178"/>
    </location>
</feature>
<reference evidence="2 3" key="1">
    <citation type="journal article" date="2016" name="Nat. Commun.">
        <title>Thousands of microbial genomes shed light on interconnected biogeochemical processes in an aquifer system.</title>
        <authorList>
            <person name="Anantharaman K."/>
            <person name="Brown C.T."/>
            <person name="Hug L.A."/>
            <person name="Sharon I."/>
            <person name="Castelle C.J."/>
            <person name="Probst A.J."/>
            <person name="Thomas B.C."/>
            <person name="Singh A."/>
            <person name="Wilkins M.J."/>
            <person name="Karaoz U."/>
            <person name="Brodie E.L."/>
            <person name="Williams K.H."/>
            <person name="Hubbard S.S."/>
            <person name="Banfield J.F."/>
        </authorList>
    </citation>
    <scope>NUCLEOTIDE SEQUENCE [LARGE SCALE GENOMIC DNA]</scope>
</reference>
<dbReference type="Proteomes" id="UP000177588">
    <property type="component" value="Unassembled WGS sequence"/>
</dbReference>
<keyword evidence="1" id="KW-1133">Transmembrane helix</keyword>
<accession>A0A1G1WDL0</accession>
<feature type="transmembrane region" description="Helical" evidence="1">
    <location>
        <begin position="20"/>
        <end position="39"/>
    </location>
</feature>
<keyword evidence="1" id="KW-0812">Transmembrane</keyword>
<comment type="caution">
    <text evidence="2">The sequence shown here is derived from an EMBL/GenBank/DDBJ whole genome shotgun (WGS) entry which is preliminary data.</text>
</comment>
<name>A0A1G1WDL0_9BACT</name>
<protein>
    <recommendedName>
        <fullName evidence="4">Glycosyltransferase RgtA/B/C/D-like domain-containing protein</fullName>
    </recommendedName>
</protein>
<organism evidence="2 3">
    <name type="scientific">Candidatus Woykebacteria bacterium RBG_16_44_10</name>
    <dbReference type="NCBI Taxonomy" id="1802597"/>
    <lineage>
        <taxon>Bacteria</taxon>
        <taxon>Candidatus Woykeibacteriota</taxon>
    </lineage>
</organism>
<evidence type="ECO:0000313" key="2">
    <source>
        <dbReference type="EMBL" id="OGY25779.1"/>
    </source>
</evidence>
<feature type="transmembrane region" description="Helical" evidence="1">
    <location>
        <begin position="291"/>
        <end position="307"/>
    </location>
</feature>
<feature type="transmembrane region" description="Helical" evidence="1">
    <location>
        <begin position="184"/>
        <end position="214"/>
    </location>
</feature>
<feature type="transmembrane region" description="Helical" evidence="1">
    <location>
        <begin position="344"/>
        <end position="363"/>
    </location>
</feature>
<dbReference type="AlphaFoldDB" id="A0A1G1WDL0"/>
<feature type="transmembrane region" description="Helical" evidence="1">
    <location>
        <begin position="104"/>
        <end position="121"/>
    </location>
</feature>
<gene>
    <name evidence="2" type="ORF">A2Z24_01315</name>
</gene>
<keyword evidence="1" id="KW-0472">Membrane</keyword>
<dbReference type="EMBL" id="MHCT01000022">
    <property type="protein sequence ID" value="OGY25779.1"/>
    <property type="molecule type" value="Genomic_DNA"/>
</dbReference>
<sequence>MITPPASADQQQGQEGSKVIGRLWLILIIVLAAILRLYVNFSPELMPGVNTPYYPVQVRSILETGHLGFPDLPFVFYLEAFFAKLLHLFNLCDLSGCIMASWKIIDAVLYPLIAIPVFLLAGSVARNVKAPKWVLLLPSILVVASFPAWIMMGELQKNSIGLVWAMFYIYFLYRGVYGGKVIDYILAGVFFILTGLTHLGALGFCLAFSASFLFFSIIIKHERRIYLIKISVLLLLAAASISAFLLYFDPGRFGRLASVMALPTKIFEQPIIFGFFKDQASTMLMYFQNPMGINANAVAILGLVLFFRKRKEISPQEKILLLASISVTIFMGSPFLGAEWAQRLYLMAYIPTIIVFIFLLKYIAAAWKKLLLTALVLIVTSAPTPMLLISGMKSTPSINKEAYNHLLKLKKMIDNPEETLIITRHGLEWWLAWVLEVDVGQMPSLTKESFQNYDNVYLLRQKSGQQNVGPPGPGGSFPEVVIPPGAEITYEDEYFILARAPEETPRFHYEEK</sequence>
<evidence type="ECO:0008006" key="4">
    <source>
        <dbReference type="Google" id="ProtNLM"/>
    </source>
</evidence>
<feature type="transmembrane region" description="Helical" evidence="1">
    <location>
        <begin position="74"/>
        <end position="92"/>
    </location>
</feature>
<evidence type="ECO:0000256" key="1">
    <source>
        <dbReference type="SAM" id="Phobius"/>
    </source>
</evidence>
<feature type="transmembrane region" description="Helical" evidence="1">
    <location>
        <begin position="370"/>
        <end position="389"/>
    </location>
</feature>
<feature type="transmembrane region" description="Helical" evidence="1">
    <location>
        <begin position="226"/>
        <end position="248"/>
    </location>
</feature>
<feature type="transmembrane region" description="Helical" evidence="1">
    <location>
        <begin position="133"/>
        <end position="152"/>
    </location>
</feature>